<accession>A0A1Y6CPE3</accession>
<dbReference type="InterPro" id="IPR001054">
    <property type="entry name" value="A/G_cyclase"/>
</dbReference>
<proteinExistence type="predicted"/>
<dbReference type="EMBL" id="FWZX01000025">
    <property type="protein sequence ID" value="SMF63882.1"/>
    <property type="molecule type" value="Genomic_DNA"/>
</dbReference>
<dbReference type="Proteomes" id="UP000192917">
    <property type="component" value="Unassembled WGS sequence"/>
</dbReference>
<reference evidence="2 3" key="1">
    <citation type="submission" date="2017-04" db="EMBL/GenBank/DDBJ databases">
        <authorList>
            <person name="Afonso C.L."/>
            <person name="Miller P.J."/>
            <person name="Scott M.A."/>
            <person name="Spackman E."/>
            <person name="Goraichik I."/>
            <person name="Dimitrov K.M."/>
            <person name="Suarez D.L."/>
            <person name="Swayne D.E."/>
        </authorList>
    </citation>
    <scope>NUCLEOTIDE SEQUENCE [LARGE SCALE GENOMIC DNA]</scope>
    <source>
        <strain evidence="2 3">USBA 355</strain>
    </source>
</reference>
<organism evidence="2 3">
    <name type="scientific">Tistlia consotensis USBA 355</name>
    <dbReference type="NCBI Taxonomy" id="560819"/>
    <lineage>
        <taxon>Bacteria</taxon>
        <taxon>Pseudomonadati</taxon>
        <taxon>Pseudomonadota</taxon>
        <taxon>Alphaproteobacteria</taxon>
        <taxon>Rhodospirillales</taxon>
        <taxon>Rhodovibrionaceae</taxon>
        <taxon>Tistlia</taxon>
    </lineage>
</organism>
<dbReference type="PANTHER" id="PTHR43081:SF11">
    <property type="entry name" value="BLR2264 PROTEIN"/>
    <property type="match status" value="1"/>
</dbReference>
<feature type="domain" description="Guanylate cyclase" evidence="1">
    <location>
        <begin position="225"/>
        <end position="360"/>
    </location>
</feature>
<dbReference type="InterPro" id="IPR050697">
    <property type="entry name" value="Adenylyl/Guanylyl_Cyclase_3/4"/>
</dbReference>
<dbReference type="Gene3D" id="3.30.70.1230">
    <property type="entry name" value="Nucleotide cyclase"/>
    <property type="match status" value="1"/>
</dbReference>
<dbReference type="RefSeq" id="WP_085125171.1">
    <property type="nucleotide sequence ID" value="NZ_FWZX01000025.1"/>
</dbReference>
<dbReference type="SUPFAM" id="SSF55073">
    <property type="entry name" value="Nucleotide cyclase"/>
    <property type="match status" value="1"/>
</dbReference>
<name>A0A1Y6CPE3_9PROT</name>
<evidence type="ECO:0000313" key="3">
    <source>
        <dbReference type="Proteomes" id="UP000192917"/>
    </source>
</evidence>
<gene>
    <name evidence="2" type="ORF">SAMN05428998_1259</name>
</gene>
<dbReference type="CDD" id="cd07302">
    <property type="entry name" value="CHD"/>
    <property type="match status" value="1"/>
</dbReference>
<dbReference type="GO" id="GO:0035556">
    <property type="term" value="P:intracellular signal transduction"/>
    <property type="evidence" value="ECO:0007669"/>
    <property type="project" value="InterPro"/>
</dbReference>
<keyword evidence="3" id="KW-1185">Reference proteome</keyword>
<dbReference type="Pfam" id="PF00211">
    <property type="entry name" value="Guanylate_cyc"/>
    <property type="match status" value="1"/>
</dbReference>
<protein>
    <submittedName>
        <fullName evidence="2">Adenylate cyclase</fullName>
    </submittedName>
</protein>
<dbReference type="PANTHER" id="PTHR43081">
    <property type="entry name" value="ADENYLATE CYCLASE, TERMINAL-DIFFERENTIATION SPECIFIC-RELATED"/>
    <property type="match status" value="1"/>
</dbReference>
<dbReference type="GO" id="GO:0006171">
    <property type="term" value="P:cAMP biosynthetic process"/>
    <property type="evidence" value="ECO:0007669"/>
    <property type="project" value="TreeGrafter"/>
</dbReference>
<dbReference type="PROSITE" id="PS50125">
    <property type="entry name" value="GUANYLATE_CYCLASE_2"/>
    <property type="match status" value="1"/>
</dbReference>
<sequence length="413" mass="45621">MTDLLDIQQKLTEPAKQDLRKVLFWLYEEAGPLLSRPSFFFGAFCQKLRDIGIPIERASLHVRQLHPQFAARTLLWHADAGGAVEQDRRHGVSNEPAFQQSPVKPIYEGSPALRRRLSGPEARFDFPVLGDLARDGYTDYTIRPVRYSAKHPMAISLATKEPQGFSDANLATLDALLRPFGSLLELAETKRTTRLLLDTYLGPQAGRQVLQGDIIRGQGQHIDAVVWMSDLRNFTELSNRLPLDQVIAMLDGYFDAMCGPVREYDGEILKFIGDSVLAVFPVPAGQEGCPYASRRALQAAEAAIDGLERLNGEFEKQGLPRLRTGIAMHSGEVMYGNVGAADRLDFTVIGPAVNLVSRLGPLARDLEPPIVLSATCARFVDRPLRRLGAFALKGFDETQEAYALLRPAAQAAE</sequence>
<dbReference type="SMART" id="SM00044">
    <property type="entry name" value="CYCc"/>
    <property type="match status" value="1"/>
</dbReference>
<dbReference type="STRING" id="560819.SAMN05428998_1259"/>
<dbReference type="GO" id="GO:0004016">
    <property type="term" value="F:adenylate cyclase activity"/>
    <property type="evidence" value="ECO:0007669"/>
    <property type="project" value="UniProtKB-ARBA"/>
</dbReference>
<dbReference type="AlphaFoldDB" id="A0A1Y6CPE3"/>
<evidence type="ECO:0000313" key="2">
    <source>
        <dbReference type="EMBL" id="SMF63882.1"/>
    </source>
</evidence>
<evidence type="ECO:0000259" key="1">
    <source>
        <dbReference type="PROSITE" id="PS50125"/>
    </source>
</evidence>
<dbReference type="InterPro" id="IPR029787">
    <property type="entry name" value="Nucleotide_cyclase"/>
</dbReference>